<keyword evidence="1" id="KW-0472">Membrane</keyword>
<dbReference type="AlphaFoldDB" id="A0A517YV40"/>
<feature type="transmembrane region" description="Helical" evidence="1">
    <location>
        <begin position="15"/>
        <end position="35"/>
    </location>
</feature>
<gene>
    <name evidence="2" type="ORF">KS4_21490</name>
</gene>
<name>A0A517YV40_9BACT</name>
<sequence length="58" mass="6854">MLILSYSIIINQCDVILYADQMVQSFIITLVYLYLYKDRIVFKTSVNSWNYLLLLTLA</sequence>
<keyword evidence="1" id="KW-0812">Transmembrane</keyword>
<proteinExistence type="predicted"/>
<accession>A0A517YV40</accession>
<keyword evidence="1" id="KW-1133">Transmembrane helix</keyword>
<dbReference type="EMBL" id="CP036425">
    <property type="protein sequence ID" value="QDU34087.1"/>
    <property type="molecule type" value="Genomic_DNA"/>
</dbReference>
<evidence type="ECO:0000313" key="2">
    <source>
        <dbReference type="EMBL" id="QDU34087.1"/>
    </source>
</evidence>
<dbReference type="Proteomes" id="UP000317369">
    <property type="component" value="Chromosome"/>
</dbReference>
<evidence type="ECO:0000313" key="3">
    <source>
        <dbReference type="Proteomes" id="UP000317369"/>
    </source>
</evidence>
<organism evidence="2 3">
    <name type="scientific">Poriferisphaera corsica</name>
    <dbReference type="NCBI Taxonomy" id="2528020"/>
    <lineage>
        <taxon>Bacteria</taxon>
        <taxon>Pseudomonadati</taxon>
        <taxon>Planctomycetota</taxon>
        <taxon>Phycisphaerae</taxon>
        <taxon>Phycisphaerales</taxon>
        <taxon>Phycisphaeraceae</taxon>
        <taxon>Poriferisphaera</taxon>
    </lineage>
</organism>
<reference evidence="2 3" key="1">
    <citation type="submission" date="2019-02" db="EMBL/GenBank/DDBJ databases">
        <title>Deep-cultivation of Planctomycetes and their phenomic and genomic characterization uncovers novel biology.</title>
        <authorList>
            <person name="Wiegand S."/>
            <person name="Jogler M."/>
            <person name="Boedeker C."/>
            <person name="Pinto D."/>
            <person name="Vollmers J."/>
            <person name="Rivas-Marin E."/>
            <person name="Kohn T."/>
            <person name="Peeters S.H."/>
            <person name="Heuer A."/>
            <person name="Rast P."/>
            <person name="Oberbeckmann S."/>
            <person name="Bunk B."/>
            <person name="Jeske O."/>
            <person name="Meyerdierks A."/>
            <person name="Storesund J.E."/>
            <person name="Kallscheuer N."/>
            <person name="Luecker S."/>
            <person name="Lage O.M."/>
            <person name="Pohl T."/>
            <person name="Merkel B.J."/>
            <person name="Hornburger P."/>
            <person name="Mueller R.-W."/>
            <person name="Bruemmer F."/>
            <person name="Labrenz M."/>
            <person name="Spormann A.M."/>
            <person name="Op den Camp H."/>
            <person name="Overmann J."/>
            <person name="Amann R."/>
            <person name="Jetten M.S.M."/>
            <person name="Mascher T."/>
            <person name="Medema M.H."/>
            <person name="Devos D.P."/>
            <person name="Kaster A.-K."/>
            <person name="Ovreas L."/>
            <person name="Rohde M."/>
            <person name="Galperin M.Y."/>
            <person name="Jogler C."/>
        </authorList>
    </citation>
    <scope>NUCLEOTIDE SEQUENCE [LARGE SCALE GENOMIC DNA]</scope>
    <source>
        <strain evidence="2 3">KS4</strain>
    </source>
</reference>
<dbReference type="KEGG" id="pcor:KS4_21490"/>
<keyword evidence="3" id="KW-1185">Reference proteome</keyword>
<protein>
    <submittedName>
        <fullName evidence="2">Uncharacterized protein</fullName>
    </submittedName>
</protein>
<evidence type="ECO:0000256" key="1">
    <source>
        <dbReference type="SAM" id="Phobius"/>
    </source>
</evidence>